<dbReference type="GO" id="GO:0016712">
    <property type="term" value="F:oxidoreductase activity, acting on paired donors, with incorporation or reduction of molecular oxygen, reduced flavin or flavoprotein as one donor, and incorporation of one atom of oxygen"/>
    <property type="evidence" value="ECO:0007669"/>
    <property type="project" value="InterPro"/>
</dbReference>
<evidence type="ECO:0000256" key="2">
    <source>
        <dbReference type="ARBA" id="ARBA00004524"/>
    </source>
</evidence>
<dbReference type="GO" id="GO:0005506">
    <property type="term" value="F:iron ion binding"/>
    <property type="evidence" value="ECO:0007669"/>
    <property type="project" value="InterPro"/>
</dbReference>
<comment type="cofactor">
    <cofactor evidence="1 13">
        <name>heme</name>
        <dbReference type="ChEBI" id="CHEBI:30413"/>
    </cofactor>
</comment>
<evidence type="ECO:0000256" key="4">
    <source>
        <dbReference type="ARBA" id="ARBA00010617"/>
    </source>
</evidence>
<keyword evidence="7" id="KW-0256">Endoplasmic reticulum</keyword>
<dbReference type="InterPro" id="IPR008071">
    <property type="entry name" value="Cyt_P450_E_grp-I_CYP2J-like"/>
</dbReference>
<evidence type="ECO:0000256" key="8">
    <source>
        <dbReference type="ARBA" id="ARBA00022848"/>
    </source>
</evidence>
<evidence type="ECO:0000256" key="15">
    <source>
        <dbReference type="SAM" id="Phobius"/>
    </source>
</evidence>
<dbReference type="GO" id="GO:0006082">
    <property type="term" value="P:organic acid metabolic process"/>
    <property type="evidence" value="ECO:0007669"/>
    <property type="project" value="TreeGrafter"/>
</dbReference>
<proteinExistence type="inferred from homology"/>
<gene>
    <name evidence="16" type="ORF">NDU88_002361</name>
</gene>
<feature type="transmembrane region" description="Helical" evidence="15">
    <location>
        <begin position="12"/>
        <end position="31"/>
    </location>
</feature>
<dbReference type="FunFam" id="1.10.630.10:FF:000004">
    <property type="entry name" value="cytochrome P450 2D15 isoform X1"/>
    <property type="match status" value="1"/>
</dbReference>
<organism evidence="16 17">
    <name type="scientific">Pleurodeles waltl</name>
    <name type="common">Iberian ribbed newt</name>
    <dbReference type="NCBI Taxonomy" id="8319"/>
    <lineage>
        <taxon>Eukaryota</taxon>
        <taxon>Metazoa</taxon>
        <taxon>Chordata</taxon>
        <taxon>Craniata</taxon>
        <taxon>Vertebrata</taxon>
        <taxon>Euteleostomi</taxon>
        <taxon>Amphibia</taxon>
        <taxon>Batrachia</taxon>
        <taxon>Caudata</taxon>
        <taxon>Salamandroidea</taxon>
        <taxon>Salamandridae</taxon>
        <taxon>Pleurodelinae</taxon>
        <taxon>Pleurodeles</taxon>
    </lineage>
</organism>
<evidence type="ECO:0000256" key="12">
    <source>
        <dbReference type="ARBA" id="ARBA00023136"/>
    </source>
</evidence>
<evidence type="ECO:0000256" key="10">
    <source>
        <dbReference type="ARBA" id="ARBA00023004"/>
    </source>
</evidence>
<dbReference type="CDD" id="cd11026">
    <property type="entry name" value="CYP2"/>
    <property type="match status" value="1"/>
</dbReference>
<keyword evidence="9 14" id="KW-0560">Oxidoreductase</keyword>
<dbReference type="EMBL" id="JANPWB010000007">
    <property type="protein sequence ID" value="KAJ1170485.1"/>
    <property type="molecule type" value="Genomic_DNA"/>
</dbReference>
<sequence length="489" mass="56036">MELSFLSAVSFLVQHATVSNVLLFLAVFLLVGDYVKRKAPKNFPPGPFSWPFIGSLPSFDVRELDVVIGKMSEKYGEIIGMHIGSTKVVIINGLQTVKEAFVQQGDSFAGRPTPPLIKDLFKELGVVHSNGHNWKQQRRFALSTLRNFGMGKRSLEERINEELRYLTDEIEEEKGQPFDPHIYINSSVSNVICAITFGDRFDYQDPEFQEILHIIGNMSKLHETLTAQLYNVFPQIMKHFPGSHQQLFRYQNILEMFIRKSVLKHRDNWNPSEPRDFIDCYLTEIEKFKDDPSSCFDEDNLVQSTLDLFLAGTETTSATLQWAILYMAKYTHIQEKVQEEIDRVLGHARQPLMENRKSMPYTNAVIHEVQRFSNIVSIGVPRLTTNDATVGGFHLPKGTIVIPNFTSLLFDQNEWKTSDTFNPENFLENVEFQKREAFVPFSLGNRVCLGEQLAKMELFLYFTSLLQRFSFKAPKDVQLGVGNLMSVPL</sequence>
<dbReference type="InterPro" id="IPR017972">
    <property type="entry name" value="Cyt_P450_CS"/>
</dbReference>
<evidence type="ECO:0000256" key="1">
    <source>
        <dbReference type="ARBA" id="ARBA00001971"/>
    </source>
</evidence>
<dbReference type="GO" id="GO:0020037">
    <property type="term" value="F:heme binding"/>
    <property type="evidence" value="ECO:0007669"/>
    <property type="project" value="InterPro"/>
</dbReference>
<dbReference type="InterPro" id="IPR036396">
    <property type="entry name" value="Cyt_P450_sf"/>
</dbReference>
<keyword evidence="8" id="KW-0492">Microsome</keyword>
<protein>
    <recommendedName>
        <fullName evidence="18">Cytochrome P450 2J2-like</fullName>
    </recommendedName>
</protein>
<comment type="subcellular location">
    <subcellularLocation>
        <location evidence="3">Endoplasmic reticulum membrane</location>
    </subcellularLocation>
    <subcellularLocation>
        <location evidence="2">Microsome membrane</location>
    </subcellularLocation>
</comment>
<evidence type="ECO:0000313" key="16">
    <source>
        <dbReference type="EMBL" id="KAJ1170485.1"/>
    </source>
</evidence>
<dbReference type="PANTHER" id="PTHR24300">
    <property type="entry name" value="CYTOCHROME P450 508A4-RELATED"/>
    <property type="match status" value="1"/>
</dbReference>
<keyword evidence="12 15" id="KW-0472">Membrane</keyword>
<evidence type="ECO:0000256" key="5">
    <source>
        <dbReference type="ARBA" id="ARBA00022617"/>
    </source>
</evidence>
<keyword evidence="11 14" id="KW-0503">Monooxygenase</keyword>
<dbReference type="PRINTS" id="PR00463">
    <property type="entry name" value="EP450I"/>
</dbReference>
<keyword evidence="15" id="KW-1133">Transmembrane helix</keyword>
<dbReference type="Pfam" id="PF00067">
    <property type="entry name" value="p450"/>
    <property type="match status" value="1"/>
</dbReference>
<evidence type="ECO:0000256" key="13">
    <source>
        <dbReference type="PIRSR" id="PIRSR602401-1"/>
    </source>
</evidence>
<dbReference type="Proteomes" id="UP001066276">
    <property type="component" value="Chromosome 4_1"/>
</dbReference>
<evidence type="ECO:0000313" key="17">
    <source>
        <dbReference type="Proteomes" id="UP001066276"/>
    </source>
</evidence>
<keyword evidence="6 13" id="KW-0479">Metal-binding</keyword>
<dbReference type="PRINTS" id="PR00385">
    <property type="entry name" value="P450"/>
</dbReference>
<comment type="caution">
    <text evidence="16">The sequence shown here is derived from an EMBL/GenBank/DDBJ whole genome shotgun (WGS) entry which is preliminary data.</text>
</comment>
<keyword evidence="10 13" id="KW-0408">Iron</keyword>
<name>A0AAV7T1Q5_PLEWA</name>
<evidence type="ECO:0000256" key="9">
    <source>
        <dbReference type="ARBA" id="ARBA00023002"/>
    </source>
</evidence>
<dbReference type="GO" id="GO:0006805">
    <property type="term" value="P:xenobiotic metabolic process"/>
    <property type="evidence" value="ECO:0007669"/>
    <property type="project" value="TreeGrafter"/>
</dbReference>
<reference evidence="16" key="1">
    <citation type="journal article" date="2022" name="bioRxiv">
        <title>Sequencing and chromosome-scale assembly of the giantPleurodeles waltlgenome.</title>
        <authorList>
            <person name="Brown T."/>
            <person name="Elewa A."/>
            <person name="Iarovenko S."/>
            <person name="Subramanian E."/>
            <person name="Araus A.J."/>
            <person name="Petzold A."/>
            <person name="Susuki M."/>
            <person name="Suzuki K.-i.T."/>
            <person name="Hayashi T."/>
            <person name="Toyoda A."/>
            <person name="Oliveira C."/>
            <person name="Osipova E."/>
            <person name="Leigh N.D."/>
            <person name="Simon A."/>
            <person name="Yun M.H."/>
        </authorList>
    </citation>
    <scope>NUCLEOTIDE SEQUENCE</scope>
    <source>
        <strain evidence="16">20211129_DDA</strain>
        <tissue evidence="16">Liver</tissue>
    </source>
</reference>
<accession>A0AAV7T1Q5</accession>
<keyword evidence="5 13" id="KW-0349">Heme</keyword>
<evidence type="ECO:0000256" key="6">
    <source>
        <dbReference type="ARBA" id="ARBA00022723"/>
    </source>
</evidence>
<evidence type="ECO:0000256" key="3">
    <source>
        <dbReference type="ARBA" id="ARBA00004586"/>
    </source>
</evidence>
<evidence type="ECO:0008006" key="18">
    <source>
        <dbReference type="Google" id="ProtNLM"/>
    </source>
</evidence>
<dbReference type="AlphaFoldDB" id="A0AAV7T1Q5"/>
<dbReference type="SUPFAM" id="SSF48264">
    <property type="entry name" value="Cytochrome P450"/>
    <property type="match status" value="1"/>
</dbReference>
<dbReference type="InterPro" id="IPR001128">
    <property type="entry name" value="Cyt_P450"/>
</dbReference>
<evidence type="ECO:0000256" key="11">
    <source>
        <dbReference type="ARBA" id="ARBA00023033"/>
    </source>
</evidence>
<dbReference type="InterPro" id="IPR002401">
    <property type="entry name" value="Cyt_P450_E_grp-I"/>
</dbReference>
<feature type="binding site" description="axial binding residue" evidence="13">
    <location>
        <position position="448"/>
    </location>
    <ligand>
        <name>heme</name>
        <dbReference type="ChEBI" id="CHEBI:30413"/>
    </ligand>
    <ligandPart>
        <name>Fe</name>
        <dbReference type="ChEBI" id="CHEBI:18248"/>
    </ligandPart>
</feature>
<dbReference type="Gene3D" id="1.10.630.10">
    <property type="entry name" value="Cytochrome P450"/>
    <property type="match status" value="1"/>
</dbReference>
<dbReference type="PRINTS" id="PR01688">
    <property type="entry name" value="EP450ICYP2J"/>
</dbReference>
<keyword evidence="17" id="KW-1185">Reference proteome</keyword>
<evidence type="ECO:0000256" key="14">
    <source>
        <dbReference type="RuleBase" id="RU000461"/>
    </source>
</evidence>
<comment type="similarity">
    <text evidence="4 14">Belongs to the cytochrome P450 family.</text>
</comment>
<keyword evidence="15" id="KW-0812">Transmembrane</keyword>
<dbReference type="GO" id="GO:0005789">
    <property type="term" value="C:endoplasmic reticulum membrane"/>
    <property type="evidence" value="ECO:0007669"/>
    <property type="project" value="UniProtKB-SubCell"/>
</dbReference>
<dbReference type="PROSITE" id="PS00086">
    <property type="entry name" value="CYTOCHROME_P450"/>
    <property type="match status" value="1"/>
</dbReference>
<dbReference type="PANTHER" id="PTHR24300:SF177">
    <property type="entry name" value="CYTOCHROME P450 2J2"/>
    <property type="match status" value="1"/>
</dbReference>
<evidence type="ECO:0000256" key="7">
    <source>
        <dbReference type="ARBA" id="ARBA00022824"/>
    </source>
</evidence>
<dbReference type="InterPro" id="IPR050182">
    <property type="entry name" value="Cytochrome_P450_fam2"/>
</dbReference>